<sequence>MHVAQVEKWGEPPKYTTVATPDPPDPASDDVQIKVTATAIHNLVRLRASGTHYSAKTLPHVPGVDGVGTTTAEGGEEAYFFDYHGSSGTFADLVTVPKANVFPLPAGADPIQVAALVNPAMSSWLALRKRAFHLPPGFSVLILGATSTSGRLAIPIARALGAGKIVGCARSRDALDSLRGVPAGGGGGGGLDSTLVLRDPVTATDFASLGHVDVVLDYVYGPPAEHLLHSVKALDRPTQYINIGGLAGATITLHSRVVRSSKIVMLGSGIGSWTDDEIRDELPGLLRAIVSSLPVPTIEVRSLRDVETVWGQNEKGKGGLERIVLVP</sequence>
<dbReference type="InterPro" id="IPR051397">
    <property type="entry name" value="Zn-ADH-like_protein"/>
</dbReference>
<evidence type="ECO:0000313" key="3">
    <source>
        <dbReference type="Proteomes" id="UP000053328"/>
    </source>
</evidence>
<name>A0A0D2BVR5_9EURO</name>
<dbReference type="Gene3D" id="3.90.180.10">
    <property type="entry name" value="Medium-chain alcohol dehydrogenases, catalytic domain"/>
    <property type="match status" value="1"/>
</dbReference>
<dbReference type="SUPFAM" id="SSF51735">
    <property type="entry name" value="NAD(P)-binding Rossmann-fold domains"/>
    <property type="match status" value="1"/>
</dbReference>
<evidence type="ECO:0008006" key="4">
    <source>
        <dbReference type="Google" id="ProtNLM"/>
    </source>
</evidence>
<dbReference type="RefSeq" id="XP_016235600.1">
    <property type="nucleotide sequence ID" value="XM_016379773.1"/>
</dbReference>
<evidence type="ECO:0000313" key="2">
    <source>
        <dbReference type="EMBL" id="KIW15384.1"/>
    </source>
</evidence>
<gene>
    <name evidence="2" type="ORF">PV08_05430</name>
</gene>
<reference evidence="2 3" key="1">
    <citation type="submission" date="2015-01" db="EMBL/GenBank/DDBJ databases">
        <title>The Genome Sequence of Exophiala spinifera CBS89968.</title>
        <authorList>
            <consortium name="The Broad Institute Genomics Platform"/>
            <person name="Cuomo C."/>
            <person name="de Hoog S."/>
            <person name="Gorbushina A."/>
            <person name="Stielow B."/>
            <person name="Teixiera M."/>
            <person name="Abouelleil A."/>
            <person name="Chapman S.B."/>
            <person name="Priest M."/>
            <person name="Young S.K."/>
            <person name="Wortman J."/>
            <person name="Nusbaum C."/>
            <person name="Birren B."/>
        </authorList>
    </citation>
    <scope>NUCLEOTIDE SEQUENCE [LARGE SCALE GENOMIC DNA]</scope>
    <source>
        <strain evidence="2 3">CBS 89968</strain>
    </source>
</reference>
<evidence type="ECO:0000256" key="1">
    <source>
        <dbReference type="SAM" id="MobiDB-lite"/>
    </source>
</evidence>
<dbReference type="OrthoDB" id="809632at2759"/>
<dbReference type="InterPro" id="IPR011032">
    <property type="entry name" value="GroES-like_sf"/>
</dbReference>
<dbReference type="EMBL" id="KN847495">
    <property type="protein sequence ID" value="KIW15384.1"/>
    <property type="molecule type" value="Genomic_DNA"/>
</dbReference>
<dbReference type="GeneID" id="27332513"/>
<feature type="region of interest" description="Disordered" evidence="1">
    <location>
        <begin position="1"/>
        <end position="28"/>
    </location>
</feature>
<protein>
    <recommendedName>
        <fullName evidence="4">Enoyl reductase (ER) domain-containing protein</fullName>
    </recommendedName>
</protein>
<dbReference type="STRING" id="91928.A0A0D2BVR5"/>
<dbReference type="PANTHER" id="PTHR43677:SF11">
    <property type="entry name" value="ZINC-CONTAINING ALCOHOL DEHYDROGENASE"/>
    <property type="match status" value="1"/>
</dbReference>
<dbReference type="GO" id="GO:0016491">
    <property type="term" value="F:oxidoreductase activity"/>
    <property type="evidence" value="ECO:0007669"/>
    <property type="project" value="TreeGrafter"/>
</dbReference>
<dbReference type="Proteomes" id="UP000053328">
    <property type="component" value="Unassembled WGS sequence"/>
</dbReference>
<organism evidence="2 3">
    <name type="scientific">Exophiala spinifera</name>
    <dbReference type="NCBI Taxonomy" id="91928"/>
    <lineage>
        <taxon>Eukaryota</taxon>
        <taxon>Fungi</taxon>
        <taxon>Dikarya</taxon>
        <taxon>Ascomycota</taxon>
        <taxon>Pezizomycotina</taxon>
        <taxon>Eurotiomycetes</taxon>
        <taxon>Chaetothyriomycetidae</taxon>
        <taxon>Chaetothyriales</taxon>
        <taxon>Herpotrichiellaceae</taxon>
        <taxon>Exophiala</taxon>
    </lineage>
</organism>
<keyword evidence="3" id="KW-1185">Reference proteome</keyword>
<dbReference type="SUPFAM" id="SSF50129">
    <property type="entry name" value="GroES-like"/>
    <property type="match status" value="1"/>
</dbReference>
<dbReference type="VEuPathDB" id="FungiDB:PV08_05430"/>
<dbReference type="HOGENOM" id="CLU_026673_7_0_1"/>
<dbReference type="Gene3D" id="3.40.50.720">
    <property type="entry name" value="NAD(P)-binding Rossmann-like Domain"/>
    <property type="match status" value="1"/>
</dbReference>
<dbReference type="PANTHER" id="PTHR43677">
    <property type="entry name" value="SHORT-CHAIN DEHYDROGENASE/REDUCTASE"/>
    <property type="match status" value="1"/>
</dbReference>
<dbReference type="AlphaFoldDB" id="A0A0D2BVR5"/>
<dbReference type="InterPro" id="IPR036291">
    <property type="entry name" value="NAD(P)-bd_dom_sf"/>
</dbReference>
<proteinExistence type="predicted"/>
<accession>A0A0D2BVR5</accession>